<proteinExistence type="predicted"/>
<dbReference type="Proteomes" id="UP000821837">
    <property type="component" value="Chromosome 10"/>
</dbReference>
<dbReference type="EMBL" id="JABSTV010001246">
    <property type="protein sequence ID" value="KAH7975309.1"/>
    <property type="molecule type" value="Genomic_DNA"/>
</dbReference>
<organism evidence="2 3">
    <name type="scientific">Rhipicephalus sanguineus</name>
    <name type="common">Brown dog tick</name>
    <name type="synonym">Ixodes sanguineus</name>
    <dbReference type="NCBI Taxonomy" id="34632"/>
    <lineage>
        <taxon>Eukaryota</taxon>
        <taxon>Metazoa</taxon>
        <taxon>Ecdysozoa</taxon>
        <taxon>Arthropoda</taxon>
        <taxon>Chelicerata</taxon>
        <taxon>Arachnida</taxon>
        <taxon>Acari</taxon>
        <taxon>Parasitiformes</taxon>
        <taxon>Ixodida</taxon>
        <taxon>Ixodoidea</taxon>
        <taxon>Ixodidae</taxon>
        <taxon>Rhipicephalinae</taxon>
        <taxon>Rhipicephalus</taxon>
        <taxon>Rhipicephalus</taxon>
    </lineage>
</organism>
<evidence type="ECO:0000256" key="1">
    <source>
        <dbReference type="SAM" id="MobiDB-lite"/>
    </source>
</evidence>
<reference evidence="2" key="1">
    <citation type="journal article" date="2020" name="Cell">
        <title>Large-Scale Comparative Analyses of Tick Genomes Elucidate Their Genetic Diversity and Vector Capacities.</title>
        <authorList>
            <consortium name="Tick Genome and Microbiome Consortium (TIGMIC)"/>
            <person name="Jia N."/>
            <person name="Wang J."/>
            <person name="Shi W."/>
            <person name="Du L."/>
            <person name="Sun Y."/>
            <person name="Zhan W."/>
            <person name="Jiang J.F."/>
            <person name="Wang Q."/>
            <person name="Zhang B."/>
            <person name="Ji P."/>
            <person name="Bell-Sakyi L."/>
            <person name="Cui X.M."/>
            <person name="Yuan T.T."/>
            <person name="Jiang B.G."/>
            <person name="Yang W.F."/>
            <person name="Lam T.T."/>
            <person name="Chang Q.C."/>
            <person name="Ding S.J."/>
            <person name="Wang X.J."/>
            <person name="Zhu J.G."/>
            <person name="Ruan X.D."/>
            <person name="Zhao L."/>
            <person name="Wei J.T."/>
            <person name="Ye R.Z."/>
            <person name="Que T.C."/>
            <person name="Du C.H."/>
            <person name="Zhou Y.H."/>
            <person name="Cheng J.X."/>
            <person name="Dai P.F."/>
            <person name="Guo W.B."/>
            <person name="Han X.H."/>
            <person name="Huang E.J."/>
            <person name="Li L.F."/>
            <person name="Wei W."/>
            <person name="Gao Y.C."/>
            <person name="Liu J.Z."/>
            <person name="Shao H.Z."/>
            <person name="Wang X."/>
            <person name="Wang C.C."/>
            <person name="Yang T.C."/>
            <person name="Huo Q.B."/>
            <person name="Li W."/>
            <person name="Chen H.Y."/>
            <person name="Chen S.E."/>
            <person name="Zhou L.G."/>
            <person name="Ni X.B."/>
            <person name="Tian J.H."/>
            <person name="Sheng Y."/>
            <person name="Liu T."/>
            <person name="Pan Y.S."/>
            <person name="Xia L.Y."/>
            <person name="Li J."/>
            <person name="Zhao F."/>
            <person name="Cao W.C."/>
        </authorList>
    </citation>
    <scope>NUCLEOTIDE SEQUENCE</scope>
    <source>
        <strain evidence="2">Rsan-2018</strain>
    </source>
</reference>
<reference evidence="2" key="2">
    <citation type="submission" date="2021-09" db="EMBL/GenBank/DDBJ databases">
        <authorList>
            <person name="Jia N."/>
            <person name="Wang J."/>
            <person name="Shi W."/>
            <person name="Du L."/>
            <person name="Sun Y."/>
            <person name="Zhan W."/>
            <person name="Jiang J."/>
            <person name="Wang Q."/>
            <person name="Zhang B."/>
            <person name="Ji P."/>
            <person name="Sakyi L.B."/>
            <person name="Cui X."/>
            <person name="Yuan T."/>
            <person name="Jiang B."/>
            <person name="Yang W."/>
            <person name="Lam T.T.-Y."/>
            <person name="Chang Q."/>
            <person name="Ding S."/>
            <person name="Wang X."/>
            <person name="Zhu J."/>
            <person name="Ruan X."/>
            <person name="Zhao L."/>
            <person name="Wei J."/>
            <person name="Que T."/>
            <person name="Du C."/>
            <person name="Cheng J."/>
            <person name="Dai P."/>
            <person name="Han X."/>
            <person name="Huang E."/>
            <person name="Gao Y."/>
            <person name="Liu J."/>
            <person name="Shao H."/>
            <person name="Ye R."/>
            <person name="Li L."/>
            <person name="Wei W."/>
            <person name="Wang X."/>
            <person name="Wang C."/>
            <person name="Huo Q."/>
            <person name="Li W."/>
            <person name="Guo W."/>
            <person name="Chen H."/>
            <person name="Chen S."/>
            <person name="Zhou L."/>
            <person name="Zhou L."/>
            <person name="Ni X."/>
            <person name="Tian J."/>
            <person name="Zhou Y."/>
            <person name="Sheng Y."/>
            <person name="Liu T."/>
            <person name="Pan Y."/>
            <person name="Xia L."/>
            <person name="Li J."/>
            <person name="Zhao F."/>
            <person name="Cao W."/>
        </authorList>
    </citation>
    <scope>NUCLEOTIDE SEQUENCE</scope>
    <source>
        <strain evidence="2">Rsan-2018</strain>
        <tissue evidence="2">Larvae</tissue>
    </source>
</reference>
<evidence type="ECO:0000313" key="2">
    <source>
        <dbReference type="EMBL" id="KAH7975309.1"/>
    </source>
</evidence>
<dbReference type="VEuPathDB" id="VectorBase:RSAN_028850"/>
<evidence type="ECO:0000313" key="3">
    <source>
        <dbReference type="Proteomes" id="UP000821837"/>
    </source>
</evidence>
<comment type="caution">
    <text evidence="2">The sequence shown here is derived from an EMBL/GenBank/DDBJ whole genome shotgun (WGS) entry which is preliminary data.</text>
</comment>
<keyword evidence="3" id="KW-1185">Reference proteome</keyword>
<feature type="region of interest" description="Disordered" evidence="1">
    <location>
        <begin position="39"/>
        <end position="116"/>
    </location>
</feature>
<accession>A0A9D4T6P4</accession>
<protein>
    <submittedName>
        <fullName evidence="2">Uncharacterized protein</fullName>
    </submittedName>
</protein>
<gene>
    <name evidence="2" type="ORF">HPB52_000570</name>
</gene>
<name>A0A9D4T6P4_RHISA</name>
<dbReference type="AlphaFoldDB" id="A0A9D4T6P4"/>
<sequence length="116" mass="12975">MEDHRVHNPHGPLEDEVIRLLHTPRPRVKGFFADLPPAQRHMYVIPPPPPDENDGSEDRVWGSVESETTTAHGGQRTEPQETGESRQIRGRRHNIDSQTPGAAGSGIPRGERVPRQ</sequence>